<evidence type="ECO:0000313" key="3">
    <source>
        <dbReference type="Proteomes" id="UP000008827"/>
    </source>
</evidence>
<organism evidence="1">
    <name type="scientific">Glycine max</name>
    <name type="common">Soybean</name>
    <name type="synonym">Glycine hispida</name>
    <dbReference type="NCBI Taxonomy" id="3847"/>
    <lineage>
        <taxon>Eukaryota</taxon>
        <taxon>Viridiplantae</taxon>
        <taxon>Streptophyta</taxon>
        <taxon>Embryophyta</taxon>
        <taxon>Tracheophyta</taxon>
        <taxon>Spermatophyta</taxon>
        <taxon>Magnoliopsida</taxon>
        <taxon>eudicotyledons</taxon>
        <taxon>Gunneridae</taxon>
        <taxon>Pentapetalae</taxon>
        <taxon>rosids</taxon>
        <taxon>fabids</taxon>
        <taxon>Fabales</taxon>
        <taxon>Fabaceae</taxon>
        <taxon>Papilionoideae</taxon>
        <taxon>50 kb inversion clade</taxon>
        <taxon>NPAAA clade</taxon>
        <taxon>indigoferoid/millettioid clade</taxon>
        <taxon>Phaseoleae</taxon>
        <taxon>Glycine</taxon>
        <taxon>Glycine subgen. Soja</taxon>
    </lineage>
</organism>
<evidence type="ECO:0000313" key="1">
    <source>
        <dbReference type="EMBL" id="KRH52121.1"/>
    </source>
</evidence>
<dbReference type="EMBL" id="CM000839">
    <property type="protein sequence ID" value="KRH52121.1"/>
    <property type="molecule type" value="Genomic_DNA"/>
</dbReference>
<dbReference type="Proteomes" id="UP000008827">
    <property type="component" value="Chromosome 6"/>
</dbReference>
<dbReference type="AlphaFoldDB" id="A0A0R0JGW5"/>
<dbReference type="Gramene" id="KRH52121">
    <property type="protein sequence ID" value="KRH52121"/>
    <property type="gene ID" value="GLYMA_06G047500"/>
</dbReference>
<dbReference type="InParanoid" id="A0A0R0JGW5"/>
<accession>A0A0R0JGW5</accession>
<sequence>MGIVDNEQNGFEWIDHGGDSRWSGIPYRRFRGLQLHLCVWLKLKRATLLIWFLSDLGLNLEREGLGQRRRKLREEEEEKEVKRGSDTAGDRLWRRRTVRKEIM</sequence>
<reference evidence="2" key="2">
    <citation type="submission" date="2018-02" db="UniProtKB">
        <authorList>
            <consortium name="EnsemblPlants"/>
        </authorList>
    </citation>
    <scope>IDENTIFICATION</scope>
    <source>
        <strain evidence="2">Williams 82</strain>
    </source>
</reference>
<reference evidence="1" key="3">
    <citation type="submission" date="2018-07" db="EMBL/GenBank/DDBJ databases">
        <title>WGS assembly of Glycine max.</title>
        <authorList>
            <person name="Schmutz J."/>
            <person name="Cannon S."/>
            <person name="Schlueter J."/>
            <person name="Ma J."/>
            <person name="Mitros T."/>
            <person name="Nelson W."/>
            <person name="Hyten D."/>
            <person name="Song Q."/>
            <person name="Thelen J."/>
            <person name="Cheng J."/>
            <person name="Xu D."/>
            <person name="Hellsten U."/>
            <person name="May G."/>
            <person name="Yu Y."/>
            <person name="Sakurai T."/>
            <person name="Umezawa T."/>
            <person name="Bhattacharyya M."/>
            <person name="Sandhu D."/>
            <person name="Valliyodan B."/>
            <person name="Lindquist E."/>
            <person name="Peto M."/>
            <person name="Grant D."/>
            <person name="Shu S."/>
            <person name="Goodstein D."/>
            <person name="Barry K."/>
            <person name="Futrell-Griggs M."/>
            <person name="Abernathy B."/>
            <person name="Du J."/>
            <person name="Tian Z."/>
            <person name="Zhu L."/>
            <person name="Gill N."/>
            <person name="Joshi T."/>
            <person name="Libault M."/>
            <person name="Sethuraman A."/>
            <person name="Zhang X."/>
            <person name="Shinozaki K."/>
            <person name="Nguyen H."/>
            <person name="Wing R."/>
            <person name="Cregan P."/>
            <person name="Specht J."/>
            <person name="Grimwood J."/>
            <person name="Rokhsar D."/>
            <person name="Stacey G."/>
            <person name="Shoemaker R."/>
            <person name="Jackson S."/>
        </authorList>
    </citation>
    <scope>NUCLEOTIDE SEQUENCE</scope>
    <source>
        <tissue evidence="1">Callus</tissue>
    </source>
</reference>
<name>A0A0R0JGW5_SOYBN</name>
<reference evidence="1 2" key="1">
    <citation type="journal article" date="2010" name="Nature">
        <title>Genome sequence of the palaeopolyploid soybean.</title>
        <authorList>
            <person name="Schmutz J."/>
            <person name="Cannon S.B."/>
            <person name="Schlueter J."/>
            <person name="Ma J."/>
            <person name="Mitros T."/>
            <person name="Nelson W."/>
            <person name="Hyten D.L."/>
            <person name="Song Q."/>
            <person name="Thelen J.J."/>
            <person name="Cheng J."/>
            <person name="Xu D."/>
            <person name="Hellsten U."/>
            <person name="May G.D."/>
            <person name="Yu Y."/>
            <person name="Sakurai T."/>
            <person name="Umezawa T."/>
            <person name="Bhattacharyya M.K."/>
            <person name="Sandhu D."/>
            <person name="Valliyodan B."/>
            <person name="Lindquist E."/>
            <person name="Peto M."/>
            <person name="Grant D."/>
            <person name="Shu S."/>
            <person name="Goodstein D."/>
            <person name="Barry K."/>
            <person name="Futrell-Griggs M."/>
            <person name="Abernathy B."/>
            <person name="Du J."/>
            <person name="Tian Z."/>
            <person name="Zhu L."/>
            <person name="Gill N."/>
            <person name="Joshi T."/>
            <person name="Libault M."/>
            <person name="Sethuraman A."/>
            <person name="Zhang X.-C."/>
            <person name="Shinozaki K."/>
            <person name="Nguyen H.T."/>
            <person name="Wing R.A."/>
            <person name="Cregan P."/>
            <person name="Specht J."/>
            <person name="Grimwood J."/>
            <person name="Rokhsar D."/>
            <person name="Stacey G."/>
            <person name="Shoemaker R.C."/>
            <person name="Jackson S.A."/>
        </authorList>
    </citation>
    <scope>NUCLEOTIDE SEQUENCE</scope>
    <source>
        <strain evidence="2">cv. Williams 82</strain>
        <tissue evidence="1">Callus</tissue>
    </source>
</reference>
<evidence type="ECO:0000313" key="2">
    <source>
        <dbReference type="EnsemblPlants" id="KRH52121"/>
    </source>
</evidence>
<proteinExistence type="predicted"/>
<protein>
    <submittedName>
        <fullName evidence="1 2">Uncharacterized protein</fullName>
    </submittedName>
</protein>
<dbReference type="EnsemblPlants" id="KRH52121">
    <property type="protein sequence ID" value="KRH52121"/>
    <property type="gene ID" value="GLYMA_06G047500"/>
</dbReference>
<keyword evidence="3" id="KW-1185">Reference proteome</keyword>
<gene>
    <name evidence="1" type="ORF">GLYMA_06G047500</name>
</gene>